<comment type="pathway">
    <text evidence="1">Amino-acid biosynthesis; L-arginine biosynthesis; N(2)-acetyl-L-ornithine from L-glutamate: step 2/4.</text>
</comment>
<sequence>DDLVDRLAELGADPAPLRRGEVVRGRRLDELGLVGRVASVDVGPIERAWAAGRVPLLAPLALDEGGRFLNVNADDVAAAVAAALGAEELVFLSDVEGVLDASGAVIPEIRATAPPAVSGGMGPKLAASVQAVEAGVGRVRIGTGTTVTA</sequence>
<dbReference type="PANTHER" id="PTHR23342:SF0">
    <property type="entry name" value="N-ACETYLGLUTAMATE SYNTHASE, MITOCHONDRIAL"/>
    <property type="match status" value="1"/>
</dbReference>
<dbReference type="GO" id="GO:0006526">
    <property type="term" value="P:L-arginine biosynthetic process"/>
    <property type="evidence" value="ECO:0007669"/>
    <property type="project" value="TreeGrafter"/>
</dbReference>
<dbReference type="PANTHER" id="PTHR23342">
    <property type="entry name" value="N-ACETYLGLUTAMATE SYNTHASE"/>
    <property type="match status" value="1"/>
</dbReference>
<organism evidence="6">
    <name type="scientific">uncultured Thermoleophilia bacterium</name>
    <dbReference type="NCBI Taxonomy" id="1497501"/>
    <lineage>
        <taxon>Bacteria</taxon>
        <taxon>Bacillati</taxon>
        <taxon>Actinomycetota</taxon>
        <taxon>Thermoleophilia</taxon>
        <taxon>environmental samples</taxon>
    </lineage>
</organism>
<dbReference type="GO" id="GO:0003991">
    <property type="term" value="F:acetylglutamate kinase activity"/>
    <property type="evidence" value="ECO:0007669"/>
    <property type="project" value="UniProtKB-EC"/>
</dbReference>
<feature type="domain" description="Aspartate/glutamate/uridylate kinase" evidence="5">
    <location>
        <begin position="24"/>
        <end position="141"/>
    </location>
</feature>
<feature type="non-terminal residue" evidence="6">
    <location>
        <position position="1"/>
    </location>
</feature>
<dbReference type="SUPFAM" id="SSF53633">
    <property type="entry name" value="Carbamate kinase-like"/>
    <property type="match status" value="1"/>
</dbReference>
<keyword evidence="3" id="KW-0808">Transferase</keyword>
<dbReference type="EMBL" id="CADCWC010000297">
    <property type="protein sequence ID" value="CAA9542426.1"/>
    <property type="molecule type" value="Genomic_DNA"/>
</dbReference>
<dbReference type="Pfam" id="PF00696">
    <property type="entry name" value="AA_kinase"/>
    <property type="match status" value="1"/>
</dbReference>
<evidence type="ECO:0000256" key="2">
    <source>
        <dbReference type="ARBA" id="ARBA00013065"/>
    </source>
</evidence>
<reference evidence="6" key="1">
    <citation type="submission" date="2020-02" db="EMBL/GenBank/DDBJ databases">
        <authorList>
            <person name="Meier V. D."/>
        </authorList>
    </citation>
    <scope>NUCLEOTIDE SEQUENCE</scope>
    <source>
        <strain evidence="6">AVDCRST_MAG79</strain>
    </source>
</reference>
<dbReference type="InterPro" id="IPR001048">
    <property type="entry name" value="Asp/Glu/Uridylate_kinase"/>
</dbReference>
<gene>
    <name evidence="6" type="ORF">AVDCRST_MAG79-1977</name>
</gene>
<dbReference type="AlphaFoldDB" id="A0A6J4U7G2"/>
<comment type="catalytic activity">
    <reaction evidence="4">
        <text>N-acetyl-L-glutamate + ATP = N-acetyl-L-glutamyl 5-phosphate + ADP</text>
        <dbReference type="Rhea" id="RHEA:14629"/>
        <dbReference type="ChEBI" id="CHEBI:30616"/>
        <dbReference type="ChEBI" id="CHEBI:44337"/>
        <dbReference type="ChEBI" id="CHEBI:57936"/>
        <dbReference type="ChEBI" id="CHEBI:456216"/>
        <dbReference type="EC" id="2.7.2.8"/>
    </reaction>
</comment>
<dbReference type="EC" id="2.7.2.8" evidence="2"/>
<dbReference type="Gene3D" id="3.40.1160.10">
    <property type="entry name" value="Acetylglutamate kinase-like"/>
    <property type="match status" value="1"/>
</dbReference>
<evidence type="ECO:0000313" key="6">
    <source>
        <dbReference type="EMBL" id="CAA9542426.1"/>
    </source>
</evidence>
<protein>
    <recommendedName>
        <fullName evidence="2">acetylglutamate kinase</fullName>
        <ecNumber evidence="2">2.7.2.8</ecNumber>
    </recommendedName>
</protein>
<proteinExistence type="predicted"/>
<evidence type="ECO:0000259" key="5">
    <source>
        <dbReference type="Pfam" id="PF00696"/>
    </source>
</evidence>
<evidence type="ECO:0000256" key="3">
    <source>
        <dbReference type="ARBA" id="ARBA00022679"/>
    </source>
</evidence>
<evidence type="ECO:0000256" key="1">
    <source>
        <dbReference type="ARBA" id="ARBA00004828"/>
    </source>
</evidence>
<name>A0A6J4U7G2_9ACTN</name>
<dbReference type="InterPro" id="IPR036393">
    <property type="entry name" value="AceGlu_kinase-like_sf"/>
</dbReference>
<accession>A0A6J4U7G2</accession>
<evidence type="ECO:0000256" key="4">
    <source>
        <dbReference type="ARBA" id="ARBA00048141"/>
    </source>
</evidence>